<accession>A0A644ZBC8</accession>
<dbReference type="GO" id="GO:0004534">
    <property type="term" value="F:5'-3' RNA exonuclease activity"/>
    <property type="evidence" value="ECO:0007669"/>
    <property type="project" value="TreeGrafter"/>
</dbReference>
<dbReference type="InterPro" id="IPR016195">
    <property type="entry name" value="Pol/histidinol_Pase-like"/>
</dbReference>
<sequence>MQVKLDLHNHSCLSPCANDDFTPALLAVEAMEQGIQILALTDHNSARNLPAFSEACQLCEILPLFGLEVSTVEDVHVLTLFSRIEDALEFGSFIEFLLPAQKNRPDIFGNQLVVDIEGKVLETVDKLLVSSTSLAFSDVVEEALSRDALVIPAHIDRYANSVLANLGFLPDLRYSALEAIHLPVHADTHNLAILTGSDAHCLEQVGRRSCFLEMEEISYEALKRSLALPSSVTYHRI</sequence>
<proteinExistence type="predicted"/>
<dbReference type="Gene3D" id="3.20.20.140">
    <property type="entry name" value="Metal-dependent hydrolases"/>
    <property type="match status" value="1"/>
</dbReference>
<dbReference type="PANTHER" id="PTHR42924">
    <property type="entry name" value="EXONUCLEASE"/>
    <property type="match status" value="1"/>
</dbReference>
<dbReference type="EMBL" id="VSSQ01008202">
    <property type="protein sequence ID" value="MPM38192.1"/>
    <property type="molecule type" value="Genomic_DNA"/>
</dbReference>
<protein>
    <recommendedName>
        <fullName evidence="1">Polymerase/histidinol phosphatase N-terminal domain-containing protein</fullName>
    </recommendedName>
</protein>
<evidence type="ECO:0000259" key="1">
    <source>
        <dbReference type="SMART" id="SM00481"/>
    </source>
</evidence>
<name>A0A644ZBC8_9ZZZZ</name>
<dbReference type="CDD" id="cd07432">
    <property type="entry name" value="PHP_HisPPase"/>
    <property type="match status" value="1"/>
</dbReference>
<reference evidence="2" key="1">
    <citation type="submission" date="2019-08" db="EMBL/GenBank/DDBJ databases">
        <authorList>
            <person name="Kucharzyk K."/>
            <person name="Murdoch R.W."/>
            <person name="Higgins S."/>
            <person name="Loffler F."/>
        </authorList>
    </citation>
    <scope>NUCLEOTIDE SEQUENCE</scope>
</reference>
<organism evidence="2">
    <name type="scientific">bioreactor metagenome</name>
    <dbReference type="NCBI Taxonomy" id="1076179"/>
    <lineage>
        <taxon>unclassified sequences</taxon>
        <taxon>metagenomes</taxon>
        <taxon>ecological metagenomes</taxon>
    </lineage>
</organism>
<feature type="domain" description="Polymerase/histidinol phosphatase N-terminal" evidence="1">
    <location>
        <begin position="5"/>
        <end position="73"/>
    </location>
</feature>
<dbReference type="AlphaFoldDB" id="A0A644ZBC8"/>
<dbReference type="InterPro" id="IPR003141">
    <property type="entry name" value="Pol/His_phosphatase_N"/>
</dbReference>
<gene>
    <name evidence="2" type="ORF">SDC9_84819</name>
</gene>
<dbReference type="SUPFAM" id="SSF89550">
    <property type="entry name" value="PHP domain-like"/>
    <property type="match status" value="1"/>
</dbReference>
<dbReference type="PANTHER" id="PTHR42924:SF3">
    <property type="entry name" value="POLYMERASE_HISTIDINOL PHOSPHATASE N-TERMINAL DOMAIN-CONTAINING PROTEIN"/>
    <property type="match status" value="1"/>
</dbReference>
<dbReference type="SMART" id="SM00481">
    <property type="entry name" value="POLIIIAc"/>
    <property type="match status" value="1"/>
</dbReference>
<dbReference type="InterPro" id="IPR004013">
    <property type="entry name" value="PHP_dom"/>
</dbReference>
<comment type="caution">
    <text evidence="2">The sequence shown here is derived from an EMBL/GenBank/DDBJ whole genome shotgun (WGS) entry which is preliminary data.</text>
</comment>
<evidence type="ECO:0000313" key="2">
    <source>
        <dbReference type="EMBL" id="MPM38192.1"/>
    </source>
</evidence>
<dbReference type="GO" id="GO:0035312">
    <property type="term" value="F:5'-3' DNA exonuclease activity"/>
    <property type="evidence" value="ECO:0007669"/>
    <property type="project" value="TreeGrafter"/>
</dbReference>
<dbReference type="Pfam" id="PF02811">
    <property type="entry name" value="PHP"/>
    <property type="match status" value="1"/>
</dbReference>
<dbReference type="InterPro" id="IPR052018">
    <property type="entry name" value="PHP_domain"/>
</dbReference>